<evidence type="ECO:0000313" key="4">
    <source>
        <dbReference type="Proteomes" id="UP000245992"/>
    </source>
</evidence>
<accession>A0A2T7T8N8</accession>
<name>A0A2T7T8N8_9ACTN</name>
<dbReference type="PANTHER" id="PTHR33824:SF7">
    <property type="entry name" value="POLYKETIDE CYCLASE_DEHYDRASE AND LIPID TRANSPORT SUPERFAMILY PROTEIN"/>
    <property type="match status" value="1"/>
</dbReference>
<sequence length="170" mass="19435">MTIIEKSVDVDVPVRTAYNQWTQFESFPRFLEGVERIDHPERTLTHWVTRVGAVTHEFDAEIVEQRPDERLAWRTLTEPRHEGTVTFQSLGPVRTRVSLRLDLTACGVVEKTGSALHLARRRVHRGMESFKEFIEGHGRETGCWRGEIRSGRVRPDPAQGSPPVPTWPTG</sequence>
<feature type="domain" description="Coenzyme Q-binding protein COQ10 START" evidence="2">
    <location>
        <begin position="10"/>
        <end position="127"/>
    </location>
</feature>
<comment type="caution">
    <text evidence="3">The sequence shown here is derived from an EMBL/GenBank/DDBJ whole genome shotgun (WGS) entry which is preliminary data.</text>
</comment>
<evidence type="ECO:0000259" key="2">
    <source>
        <dbReference type="Pfam" id="PF03364"/>
    </source>
</evidence>
<dbReference type="InterPro" id="IPR005031">
    <property type="entry name" value="COQ10_START"/>
</dbReference>
<dbReference type="RefSeq" id="WP_037728452.1">
    <property type="nucleotide sequence ID" value="NZ_AZSP01000137.1"/>
</dbReference>
<dbReference type="SUPFAM" id="SSF55961">
    <property type="entry name" value="Bet v1-like"/>
    <property type="match status" value="1"/>
</dbReference>
<dbReference type="Pfam" id="PF03364">
    <property type="entry name" value="Polyketide_cyc"/>
    <property type="match status" value="1"/>
</dbReference>
<dbReference type="GeneID" id="95540536"/>
<dbReference type="Gene3D" id="3.30.530.20">
    <property type="match status" value="1"/>
</dbReference>
<dbReference type="PANTHER" id="PTHR33824">
    <property type="entry name" value="POLYKETIDE CYCLASE/DEHYDRASE AND LIPID TRANSPORT SUPERFAMILY PROTEIN"/>
    <property type="match status" value="1"/>
</dbReference>
<dbReference type="AlphaFoldDB" id="A0A2T7T8N8"/>
<dbReference type="CDD" id="cd07817">
    <property type="entry name" value="SRPBCC_8"/>
    <property type="match status" value="1"/>
</dbReference>
<dbReference type="InterPro" id="IPR023393">
    <property type="entry name" value="START-like_dom_sf"/>
</dbReference>
<dbReference type="STRING" id="1440053.GCA_000718095_04965"/>
<keyword evidence="4" id="KW-1185">Reference proteome</keyword>
<evidence type="ECO:0000256" key="1">
    <source>
        <dbReference type="SAM" id="MobiDB-lite"/>
    </source>
</evidence>
<dbReference type="InterPro" id="IPR047137">
    <property type="entry name" value="ORF3"/>
</dbReference>
<organism evidence="3 4">
    <name type="scientific">Streptomyces scopuliridis RB72</name>
    <dbReference type="NCBI Taxonomy" id="1440053"/>
    <lineage>
        <taxon>Bacteria</taxon>
        <taxon>Bacillati</taxon>
        <taxon>Actinomycetota</taxon>
        <taxon>Actinomycetes</taxon>
        <taxon>Kitasatosporales</taxon>
        <taxon>Streptomycetaceae</taxon>
        <taxon>Streptomyces</taxon>
    </lineage>
</organism>
<dbReference type="Proteomes" id="UP000245992">
    <property type="component" value="Unassembled WGS sequence"/>
</dbReference>
<feature type="region of interest" description="Disordered" evidence="1">
    <location>
        <begin position="148"/>
        <end position="170"/>
    </location>
</feature>
<gene>
    <name evidence="3" type="ORF">Y717_02975</name>
</gene>
<protein>
    <recommendedName>
        <fullName evidence="2">Coenzyme Q-binding protein COQ10 START domain-containing protein</fullName>
    </recommendedName>
</protein>
<reference evidence="3 4" key="1">
    <citation type="submission" date="2013-12" db="EMBL/GenBank/DDBJ databases">
        <title>Annotated genome of Streptomyces scopuliridis.</title>
        <authorList>
            <person name="Olson J.B."/>
        </authorList>
    </citation>
    <scope>NUCLEOTIDE SEQUENCE [LARGE SCALE GENOMIC DNA]</scope>
    <source>
        <strain evidence="3 4">RB72</strain>
    </source>
</reference>
<evidence type="ECO:0000313" key="3">
    <source>
        <dbReference type="EMBL" id="PVE11534.1"/>
    </source>
</evidence>
<proteinExistence type="predicted"/>
<dbReference type="OrthoDB" id="3695445at2"/>
<dbReference type="EMBL" id="AZSP01000137">
    <property type="protein sequence ID" value="PVE11534.1"/>
    <property type="molecule type" value="Genomic_DNA"/>
</dbReference>
<feature type="compositionally biased region" description="Pro residues" evidence="1">
    <location>
        <begin position="160"/>
        <end position="170"/>
    </location>
</feature>